<accession>A0A101M1F3</accession>
<dbReference type="EMBL" id="LKAM01000003">
    <property type="protein sequence ID" value="KUM49240.1"/>
    <property type="molecule type" value="Genomic_DNA"/>
</dbReference>
<evidence type="ECO:0000313" key="1">
    <source>
        <dbReference type="EMBL" id="KUM49240.1"/>
    </source>
</evidence>
<name>A0A101M1F3_PICGL</name>
<geneLocation type="mitochondrion" evidence="1"/>
<dbReference type="AlphaFoldDB" id="A0A101M1F3"/>
<sequence>MTELCSRDPIAQDQGLSGPLSGTYRFIPHGAPGIYLHSSRAVQGTPLAMDRLTPYQSVRPYL</sequence>
<gene>
    <name evidence="1" type="ORF">ABT39_MTgene3789</name>
</gene>
<comment type="caution">
    <text evidence="1">The sequence shown here is derived from an EMBL/GenBank/DDBJ whole genome shotgun (WGS) entry which is preliminary data.</text>
</comment>
<protein>
    <submittedName>
        <fullName evidence="1">Uncharacterized protein</fullName>
    </submittedName>
</protein>
<organism evidence="1">
    <name type="scientific">Picea glauca</name>
    <name type="common">White spruce</name>
    <name type="synonym">Pinus glauca</name>
    <dbReference type="NCBI Taxonomy" id="3330"/>
    <lineage>
        <taxon>Eukaryota</taxon>
        <taxon>Viridiplantae</taxon>
        <taxon>Streptophyta</taxon>
        <taxon>Embryophyta</taxon>
        <taxon>Tracheophyta</taxon>
        <taxon>Spermatophyta</taxon>
        <taxon>Pinopsida</taxon>
        <taxon>Pinidae</taxon>
        <taxon>Conifers I</taxon>
        <taxon>Pinales</taxon>
        <taxon>Pinaceae</taxon>
        <taxon>Picea</taxon>
    </lineage>
</organism>
<proteinExistence type="predicted"/>
<reference evidence="1" key="1">
    <citation type="journal article" date="2015" name="Genome Biol. Evol.">
        <title>Organellar Genomes of White Spruce (Picea glauca): Assembly and Annotation.</title>
        <authorList>
            <person name="Jackman S.D."/>
            <person name="Warren R.L."/>
            <person name="Gibb E.A."/>
            <person name="Vandervalk B.P."/>
            <person name="Mohamadi H."/>
            <person name="Chu J."/>
            <person name="Raymond A."/>
            <person name="Pleasance S."/>
            <person name="Coope R."/>
            <person name="Wildung M.R."/>
            <person name="Ritland C.E."/>
            <person name="Bousquet J."/>
            <person name="Jones S.J."/>
            <person name="Bohlmann J."/>
            <person name="Birol I."/>
        </authorList>
    </citation>
    <scope>NUCLEOTIDE SEQUENCE [LARGE SCALE GENOMIC DNA]</scope>
    <source>
        <tissue evidence="1">Flushing bud</tissue>
    </source>
</reference>
<keyword evidence="1" id="KW-0496">Mitochondrion</keyword>